<name>A0A0A6UPV9_ACTUT</name>
<dbReference type="AlphaFoldDB" id="A0A0A6UPV9"/>
<evidence type="ECO:0000259" key="2">
    <source>
        <dbReference type="Pfam" id="PF03713"/>
    </source>
</evidence>
<dbReference type="InterPro" id="IPR012347">
    <property type="entry name" value="Ferritin-like"/>
</dbReference>
<reference evidence="3 4" key="1">
    <citation type="submission" date="2014-10" db="EMBL/GenBank/DDBJ databases">
        <title>Draft genome sequence of Actinoplanes utahensis NRRL 12052.</title>
        <authorList>
            <person name="Velasco-Bucheli B."/>
            <person name="del Cerro C."/>
            <person name="Hormigo D."/>
            <person name="Garcia J.L."/>
            <person name="Acebal C."/>
            <person name="Arroyo M."/>
            <person name="de la Mata I."/>
        </authorList>
    </citation>
    <scope>NUCLEOTIDE SEQUENCE [LARGE SCALE GENOMIC DNA]</scope>
    <source>
        <strain evidence="3 4">NRRL 12052</strain>
    </source>
</reference>
<dbReference type="PANTHER" id="PTHR36933:SF1">
    <property type="entry name" value="SLL0788 PROTEIN"/>
    <property type="match status" value="1"/>
</dbReference>
<keyword evidence="1" id="KW-1133">Transmembrane helix</keyword>
<dbReference type="eggNOG" id="COG3544">
    <property type="taxonomic scope" value="Bacteria"/>
</dbReference>
<evidence type="ECO:0000313" key="3">
    <source>
        <dbReference type="EMBL" id="KHD77093.1"/>
    </source>
</evidence>
<sequence length="217" mass="23770">MPAESVEDGDIAADHPRERRGYTVLTHALVALVTLAVGLAVGFLATRPSHPGDDSAEAGFLRDMATHHGQAVDMGMIAYANATLPEVRSLGLDIGLTQHGQVNIMQTWLREWGLNPNGSRPPMAWMPDGEESLQDGLMPGMATQEQMEELRRADGKQVDILFLTLMRQHHLGGIHMAQEIVEISDDDDVKWLAQTMVETQQSEMNVLADLLKQAQAA</sequence>
<feature type="domain" description="DUF305" evidence="2">
    <location>
        <begin position="57"/>
        <end position="211"/>
    </location>
</feature>
<gene>
    <name evidence="3" type="ORF">MB27_13390</name>
</gene>
<dbReference type="PANTHER" id="PTHR36933">
    <property type="entry name" value="SLL0788 PROTEIN"/>
    <property type="match status" value="1"/>
</dbReference>
<dbReference type="OrthoDB" id="26872at2"/>
<dbReference type="Proteomes" id="UP000054537">
    <property type="component" value="Unassembled WGS sequence"/>
</dbReference>
<dbReference type="STRING" id="1869.MB27_13390"/>
<proteinExistence type="predicted"/>
<keyword evidence="1" id="KW-0472">Membrane</keyword>
<dbReference type="EMBL" id="JRTT01000013">
    <property type="protein sequence ID" value="KHD77093.1"/>
    <property type="molecule type" value="Genomic_DNA"/>
</dbReference>
<keyword evidence="1" id="KW-0812">Transmembrane</keyword>
<comment type="caution">
    <text evidence="3">The sequence shown here is derived from an EMBL/GenBank/DDBJ whole genome shotgun (WGS) entry which is preliminary data.</text>
</comment>
<dbReference type="InterPro" id="IPR005183">
    <property type="entry name" value="DUF305_CopM-like"/>
</dbReference>
<evidence type="ECO:0000256" key="1">
    <source>
        <dbReference type="SAM" id="Phobius"/>
    </source>
</evidence>
<accession>A0A0A6UPV9</accession>
<protein>
    <recommendedName>
        <fullName evidence="2">DUF305 domain-containing protein</fullName>
    </recommendedName>
</protein>
<feature type="transmembrane region" description="Helical" evidence="1">
    <location>
        <begin position="24"/>
        <end position="45"/>
    </location>
</feature>
<dbReference type="Pfam" id="PF03713">
    <property type="entry name" value="DUF305"/>
    <property type="match status" value="1"/>
</dbReference>
<keyword evidence="4" id="KW-1185">Reference proteome</keyword>
<evidence type="ECO:0000313" key="4">
    <source>
        <dbReference type="Proteomes" id="UP000054537"/>
    </source>
</evidence>
<dbReference type="Gene3D" id="1.20.1260.10">
    <property type="match status" value="1"/>
</dbReference>
<organism evidence="3 4">
    <name type="scientific">Actinoplanes utahensis</name>
    <dbReference type="NCBI Taxonomy" id="1869"/>
    <lineage>
        <taxon>Bacteria</taxon>
        <taxon>Bacillati</taxon>
        <taxon>Actinomycetota</taxon>
        <taxon>Actinomycetes</taxon>
        <taxon>Micromonosporales</taxon>
        <taxon>Micromonosporaceae</taxon>
        <taxon>Actinoplanes</taxon>
    </lineage>
</organism>